<feature type="domain" description="Glycoside hydrolase family 19 catalytic" evidence="2">
    <location>
        <begin position="74"/>
        <end position="156"/>
    </location>
</feature>
<reference evidence="3 4" key="1">
    <citation type="submission" date="2020-02" db="EMBL/GenBank/DDBJ databases">
        <authorList>
            <person name="Ferguson B K."/>
        </authorList>
    </citation>
    <scope>NUCLEOTIDE SEQUENCE [LARGE SCALE GENOMIC DNA]</scope>
</reference>
<dbReference type="CDD" id="cd00325">
    <property type="entry name" value="chitinase_GH19"/>
    <property type="match status" value="1"/>
</dbReference>
<evidence type="ECO:0000313" key="4">
    <source>
        <dbReference type="Proteomes" id="UP000479190"/>
    </source>
</evidence>
<dbReference type="GO" id="GO:0006032">
    <property type="term" value="P:chitin catabolic process"/>
    <property type="evidence" value="ECO:0007669"/>
    <property type="project" value="InterPro"/>
</dbReference>
<keyword evidence="1" id="KW-0732">Signal</keyword>
<dbReference type="OrthoDB" id="5985073at2759"/>
<dbReference type="Proteomes" id="UP000479190">
    <property type="component" value="Unassembled WGS sequence"/>
</dbReference>
<dbReference type="EMBL" id="CADCXV010000783">
    <property type="protein sequence ID" value="CAB0035401.1"/>
    <property type="molecule type" value="Genomic_DNA"/>
</dbReference>
<keyword evidence="4" id="KW-1185">Reference proteome</keyword>
<sequence length="219" mass="24940">MRSDSWRAITIALVLVQLLHASQAYVSREEFDRAVTSNGYRKPADEVYKNFAEQTKDFSREEAAMLIAQLIHESGGFVYTEEIVCTNTDRCRDVYRDNVGLPGKSYHGRGYIQLTWAANYRDASSAIGMGDRLLREPELVATDPRLAMRVSTWYWRDRVRPLLRPRPDWFGSTTKAINGAIECQAGPANPTAKRRYRLYEKVANALKLTKRAKENGCNA</sequence>
<evidence type="ECO:0000313" key="3">
    <source>
        <dbReference type="EMBL" id="CAB0035401.1"/>
    </source>
</evidence>
<feature type="chain" id="PRO_5026210572" description="Glycoside hydrolase family 19 catalytic domain-containing protein" evidence="1">
    <location>
        <begin position="25"/>
        <end position="219"/>
    </location>
</feature>
<protein>
    <recommendedName>
        <fullName evidence="2">Glycoside hydrolase family 19 catalytic domain-containing protein</fullName>
    </recommendedName>
</protein>
<evidence type="ECO:0000256" key="1">
    <source>
        <dbReference type="SAM" id="SignalP"/>
    </source>
</evidence>
<dbReference type="Pfam" id="PF00182">
    <property type="entry name" value="Glyco_hydro_19"/>
    <property type="match status" value="1"/>
</dbReference>
<organism evidence="3 4">
    <name type="scientific">Trichogramma brassicae</name>
    <dbReference type="NCBI Taxonomy" id="86971"/>
    <lineage>
        <taxon>Eukaryota</taxon>
        <taxon>Metazoa</taxon>
        <taxon>Ecdysozoa</taxon>
        <taxon>Arthropoda</taxon>
        <taxon>Hexapoda</taxon>
        <taxon>Insecta</taxon>
        <taxon>Pterygota</taxon>
        <taxon>Neoptera</taxon>
        <taxon>Endopterygota</taxon>
        <taxon>Hymenoptera</taxon>
        <taxon>Apocrita</taxon>
        <taxon>Proctotrupomorpha</taxon>
        <taxon>Chalcidoidea</taxon>
        <taxon>Trichogrammatidae</taxon>
        <taxon>Trichogramma</taxon>
    </lineage>
</organism>
<dbReference type="GO" id="GO:0016998">
    <property type="term" value="P:cell wall macromolecule catabolic process"/>
    <property type="evidence" value="ECO:0007669"/>
    <property type="project" value="InterPro"/>
</dbReference>
<dbReference type="GO" id="GO:0004568">
    <property type="term" value="F:chitinase activity"/>
    <property type="evidence" value="ECO:0007669"/>
    <property type="project" value="InterPro"/>
</dbReference>
<dbReference type="InterPro" id="IPR000726">
    <property type="entry name" value="Glyco_hydro_19_cat"/>
</dbReference>
<evidence type="ECO:0000259" key="2">
    <source>
        <dbReference type="Pfam" id="PF00182"/>
    </source>
</evidence>
<dbReference type="PANTHER" id="PTHR22595">
    <property type="entry name" value="CHITINASE-RELATED"/>
    <property type="match status" value="1"/>
</dbReference>
<feature type="signal peptide" evidence="1">
    <location>
        <begin position="1"/>
        <end position="24"/>
    </location>
</feature>
<dbReference type="Gene3D" id="1.10.530.10">
    <property type="match status" value="1"/>
</dbReference>
<dbReference type="PANTHER" id="PTHR22595:SF194">
    <property type="entry name" value="CHITINASE FAMILY PROTEIN"/>
    <property type="match status" value="1"/>
</dbReference>
<dbReference type="SUPFAM" id="SSF53955">
    <property type="entry name" value="Lysozyme-like"/>
    <property type="match status" value="1"/>
</dbReference>
<name>A0A6H5IJ71_9HYME</name>
<dbReference type="InterPro" id="IPR023346">
    <property type="entry name" value="Lysozyme-like_dom_sf"/>
</dbReference>
<dbReference type="AlphaFoldDB" id="A0A6H5IJ71"/>
<dbReference type="Gene3D" id="3.30.20.10">
    <property type="entry name" value="Endochitinase, domain 2"/>
    <property type="match status" value="1"/>
</dbReference>
<accession>A0A6H5IJ71</accession>
<proteinExistence type="predicted"/>
<gene>
    <name evidence="3" type="ORF">TBRA_LOCUS7298</name>
</gene>